<evidence type="ECO:0000313" key="4">
    <source>
        <dbReference type="EMBL" id="MFB9751771.1"/>
    </source>
</evidence>
<dbReference type="PANTHER" id="PTHR43708">
    <property type="entry name" value="CONSERVED EXPRESSED OXIDOREDUCTASE (EUROFUNG)"/>
    <property type="match status" value="1"/>
</dbReference>
<dbReference type="Gene3D" id="3.40.50.720">
    <property type="entry name" value="NAD(P)-binding Rossmann-like Domain"/>
    <property type="match status" value="1"/>
</dbReference>
<sequence>MSHKNLRIGLVDLDTSHPNSFMPVLKEMGYEVAAVFDGGVINPEGYAEKFAREFGIAHVCGSVEEMVDLVDVAFIHSCDWDLHVERARPFVEAGKAVFIDKPLAGNVRDLRQMTEWVRGGARITGGSSLRNCVEVREWKALGIPKEEWVFALVGCAVDEFNYGIHAYSMLHGLMGPGVRHARYLGTGGGQRQFELVWEDGRRGVVSVGKTAGYLPFYANVVTQKRVDYIKSDNTKLYRALLETILPYLAGEEPAPLAIEELVEVELAAIAAKLSYEQGGVSIALNEIPEDYAGYDGAAFAVSYKELKYPATKA</sequence>
<evidence type="ECO:0000259" key="3">
    <source>
        <dbReference type="Pfam" id="PF01408"/>
    </source>
</evidence>
<name>A0ABV5VTZ3_9BACL</name>
<keyword evidence="2" id="KW-0560">Oxidoreductase</keyword>
<dbReference type="Proteomes" id="UP001589619">
    <property type="component" value="Unassembled WGS sequence"/>
</dbReference>
<gene>
    <name evidence="4" type="ORF">ACFFNY_09325</name>
</gene>
<evidence type="ECO:0000256" key="2">
    <source>
        <dbReference type="ARBA" id="ARBA00023002"/>
    </source>
</evidence>
<feature type="domain" description="Gfo/Idh/MocA-like oxidoreductase N-terminal" evidence="3">
    <location>
        <begin position="44"/>
        <end position="117"/>
    </location>
</feature>
<dbReference type="Pfam" id="PF01408">
    <property type="entry name" value="GFO_IDH_MocA"/>
    <property type="match status" value="1"/>
</dbReference>
<reference evidence="4 5" key="1">
    <citation type="submission" date="2024-09" db="EMBL/GenBank/DDBJ databases">
        <authorList>
            <person name="Sun Q."/>
            <person name="Mori K."/>
        </authorList>
    </citation>
    <scope>NUCLEOTIDE SEQUENCE [LARGE SCALE GENOMIC DNA]</scope>
    <source>
        <strain evidence="4 5">JCM 12520</strain>
    </source>
</reference>
<organism evidence="4 5">
    <name type="scientific">Paenibacillus hodogayensis</name>
    <dbReference type="NCBI Taxonomy" id="279208"/>
    <lineage>
        <taxon>Bacteria</taxon>
        <taxon>Bacillati</taxon>
        <taxon>Bacillota</taxon>
        <taxon>Bacilli</taxon>
        <taxon>Bacillales</taxon>
        <taxon>Paenibacillaceae</taxon>
        <taxon>Paenibacillus</taxon>
    </lineage>
</organism>
<dbReference type="InterPro" id="IPR000683">
    <property type="entry name" value="Gfo/Idh/MocA-like_OxRdtase_N"/>
</dbReference>
<protein>
    <submittedName>
        <fullName evidence="4">Gfo/Idh/MocA family protein</fullName>
    </submittedName>
</protein>
<dbReference type="RefSeq" id="WP_344912621.1">
    <property type="nucleotide sequence ID" value="NZ_BAAAYO010000010.1"/>
</dbReference>
<dbReference type="SUPFAM" id="SSF51735">
    <property type="entry name" value="NAD(P)-binding Rossmann-fold domains"/>
    <property type="match status" value="1"/>
</dbReference>
<evidence type="ECO:0000313" key="5">
    <source>
        <dbReference type="Proteomes" id="UP001589619"/>
    </source>
</evidence>
<keyword evidence="5" id="KW-1185">Reference proteome</keyword>
<comment type="caution">
    <text evidence="4">The sequence shown here is derived from an EMBL/GenBank/DDBJ whole genome shotgun (WGS) entry which is preliminary data.</text>
</comment>
<dbReference type="InterPro" id="IPR036291">
    <property type="entry name" value="NAD(P)-bd_dom_sf"/>
</dbReference>
<proteinExistence type="inferred from homology"/>
<evidence type="ECO:0000256" key="1">
    <source>
        <dbReference type="ARBA" id="ARBA00010928"/>
    </source>
</evidence>
<accession>A0ABV5VTZ3</accession>
<comment type="similarity">
    <text evidence="1">Belongs to the Gfo/Idh/MocA family.</text>
</comment>
<dbReference type="EMBL" id="JBHMAG010000007">
    <property type="protein sequence ID" value="MFB9751771.1"/>
    <property type="molecule type" value="Genomic_DNA"/>
</dbReference>
<dbReference type="InterPro" id="IPR051317">
    <property type="entry name" value="Gfo/Idh/MocA_oxidoreduct"/>
</dbReference>
<dbReference type="PANTHER" id="PTHR43708:SF5">
    <property type="entry name" value="CONSERVED EXPRESSED OXIDOREDUCTASE (EUROFUNG)-RELATED"/>
    <property type="match status" value="1"/>
</dbReference>